<dbReference type="Proteomes" id="UP001151760">
    <property type="component" value="Unassembled WGS sequence"/>
</dbReference>
<evidence type="ECO:0000313" key="1">
    <source>
        <dbReference type="EMBL" id="GJT16720.1"/>
    </source>
</evidence>
<proteinExistence type="predicted"/>
<evidence type="ECO:0000313" key="2">
    <source>
        <dbReference type="Proteomes" id="UP001151760"/>
    </source>
</evidence>
<reference evidence="1" key="1">
    <citation type="journal article" date="2022" name="Int. J. Mol. Sci.">
        <title>Draft Genome of Tanacetum Coccineum: Genomic Comparison of Closely Related Tanacetum-Family Plants.</title>
        <authorList>
            <person name="Yamashiro T."/>
            <person name="Shiraishi A."/>
            <person name="Nakayama K."/>
            <person name="Satake H."/>
        </authorList>
    </citation>
    <scope>NUCLEOTIDE SEQUENCE</scope>
</reference>
<sequence>MRGISLDSPDYSLDSDSDFKLAEDDSPDEDLTDIALTPQHHHLHHHHCYYHHHLIRDLDRLLPLLPPVSPIAAISPPAPAEVALASVDQETMILCARDENLRQQDMVTQDSLRIARDKITWLQLRAVVSEQQATDL</sequence>
<name>A0ABQ5BPE3_9ASTR</name>
<comment type="caution">
    <text evidence="1">The sequence shown here is derived from an EMBL/GenBank/DDBJ whole genome shotgun (WGS) entry which is preliminary data.</text>
</comment>
<keyword evidence="2" id="KW-1185">Reference proteome</keyword>
<accession>A0ABQ5BPE3</accession>
<reference evidence="1" key="2">
    <citation type="submission" date="2022-01" db="EMBL/GenBank/DDBJ databases">
        <authorList>
            <person name="Yamashiro T."/>
            <person name="Shiraishi A."/>
            <person name="Satake H."/>
            <person name="Nakayama K."/>
        </authorList>
    </citation>
    <scope>NUCLEOTIDE SEQUENCE</scope>
</reference>
<gene>
    <name evidence="1" type="ORF">Tco_0875426</name>
</gene>
<protein>
    <submittedName>
        <fullName evidence="1">Uncharacterized protein</fullName>
    </submittedName>
</protein>
<dbReference type="EMBL" id="BQNB010013499">
    <property type="protein sequence ID" value="GJT16720.1"/>
    <property type="molecule type" value="Genomic_DNA"/>
</dbReference>
<organism evidence="1 2">
    <name type="scientific">Tanacetum coccineum</name>
    <dbReference type="NCBI Taxonomy" id="301880"/>
    <lineage>
        <taxon>Eukaryota</taxon>
        <taxon>Viridiplantae</taxon>
        <taxon>Streptophyta</taxon>
        <taxon>Embryophyta</taxon>
        <taxon>Tracheophyta</taxon>
        <taxon>Spermatophyta</taxon>
        <taxon>Magnoliopsida</taxon>
        <taxon>eudicotyledons</taxon>
        <taxon>Gunneridae</taxon>
        <taxon>Pentapetalae</taxon>
        <taxon>asterids</taxon>
        <taxon>campanulids</taxon>
        <taxon>Asterales</taxon>
        <taxon>Asteraceae</taxon>
        <taxon>Asteroideae</taxon>
        <taxon>Anthemideae</taxon>
        <taxon>Anthemidinae</taxon>
        <taxon>Tanacetum</taxon>
    </lineage>
</organism>